<feature type="region of interest" description="Disordered" evidence="1">
    <location>
        <begin position="524"/>
        <end position="553"/>
    </location>
</feature>
<evidence type="ECO:0000313" key="4">
    <source>
        <dbReference type="Proteomes" id="UP000807306"/>
    </source>
</evidence>
<comment type="caution">
    <text evidence="3">The sequence shown here is derived from an EMBL/GenBank/DDBJ whole genome shotgun (WGS) entry which is preliminary data.</text>
</comment>
<evidence type="ECO:0000256" key="1">
    <source>
        <dbReference type="SAM" id="MobiDB-lite"/>
    </source>
</evidence>
<sequence>MAEILDDSNPEYSFHRNSFYREDSTKLFTILDLINIHPAGGPKLKEWLRRDAAFEAVTGLICEEMDIVRELDKLPGLSAVTPDFISSMSLIGSTYRENAPCLHRVLMAASQTKLAKEKNKRKTPEMLCDVMIKQLSYQRSSKSLGFATIFGLFLWATGCARQTIDALHHCGLSIAYTSVLEAIRLIADHCNVLAVEVGADIHIFCYDNINLSTSIFVEQRGSLTPAKVTSGTFPVLYKVCNGKAEDMKLAPILERLKGVKGLNFNRDIRPTIEQTSSFQFQLEVVVVRVLTTYCREFEGYQSLPKLQHKARRPLPKSHITEHFPMRVTTIEEASVDGNLLFHDDVYINQLNRSPEQLSTFAIPSFNDQLTNSRIRSAQILRAQDINAWERREVFQLGFGLFHLCLNLIWALLHIHRGTLEQVGSLTYWFALLNKVRLGGEHPDYYTLLAALTQIHDGIMLQGWRQECGYPSLSAFAKSKPSADILLDIAFTIINKHATPLLEGDIESEDESDGSGESADEALIRDAGLAHPKPKKRTLPPEKIEGPNPDRDRVHQNTRTLLRDLLHLMELIRAISDGDIGRIEDFLPNLAMMFRGAGGNNYCTEILHFILNLKHVWTPGFANIMRDNMLVNLTGLDGHAMPIDENIEHLIGKLKQLLSLKGLESTWDRLGNISAAIDYLNKVKKKVSASLSSSYQSSTHTSADVSELVWKIAEKARSEEMLTFKDRREKNGRVKAVVNILAHGEAKLKSSSLGTFNKKVLAMVEGRLFEEEVDTLPQLGLNIALLEGGSNSNID</sequence>
<protein>
    <recommendedName>
        <fullName evidence="2">DUF6589 domain-containing protein</fullName>
    </recommendedName>
</protein>
<dbReference type="EMBL" id="MU157887">
    <property type="protein sequence ID" value="KAF9525192.1"/>
    <property type="molecule type" value="Genomic_DNA"/>
</dbReference>
<dbReference type="AlphaFoldDB" id="A0A9P6EA25"/>
<dbReference type="OrthoDB" id="3040861at2759"/>
<reference evidence="3" key="1">
    <citation type="submission" date="2020-11" db="EMBL/GenBank/DDBJ databases">
        <authorList>
            <consortium name="DOE Joint Genome Institute"/>
            <person name="Ahrendt S."/>
            <person name="Riley R."/>
            <person name="Andreopoulos W."/>
            <person name="Labutti K."/>
            <person name="Pangilinan J."/>
            <person name="Ruiz-Duenas F.J."/>
            <person name="Barrasa J.M."/>
            <person name="Sanchez-Garcia M."/>
            <person name="Camarero S."/>
            <person name="Miyauchi S."/>
            <person name="Serrano A."/>
            <person name="Linde D."/>
            <person name="Babiker R."/>
            <person name="Drula E."/>
            <person name="Ayuso-Fernandez I."/>
            <person name="Pacheco R."/>
            <person name="Padilla G."/>
            <person name="Ferreira P."/>
            <person name="Barriuso J."/>
            <person name="Kellner H."/>
            <person name="Castanera R."/>
            <person name="Alfaro M."/>
            <person name="Ramirez L."/>
            <person name="Pisabarro A.G."/>
            <person name="Kuo A."/>
            <person name="Tritt A."/>
            <person name="Lipzen A."/>
            <person name="He G."/>
            <person name="Yan M."/>
            <person name="Ng V."/>
            <person name="Cullen D."/>
            <person name="Martin F."/>
            <person name="Rosso M.-N."/>
            <person name="Henrissat B."/>
            <person name="Hibbett D."/>
            <person name="Martinez A.T."/>
            <person name="Grigoriev I.V."/>
        </authorList>
    </citation>
    <scope>NUCLEOTIDE SEQUENCE</scope>
    <source>
        <strain evidence="3">CBS 506.95</strain>
    </source>
</reference>
<evidence type="ECO:0000259" key="2">
    <source>
        <dbReference type="Pfam" id="PF20231"/>
    </source>
</evidence>
<feature type="compositionally biased region" description="Basic and acidic residues" evidence="1">
    <location>
        <begin position="538"/>
        <end position="553"/>
    </location>
</feature>
<dbReference type="Pfam" id="PF20231">
    <property type="entry name" value="DUF6589"/>
    <property type="match status" value="1"/>
</dbReference>
<accession>A0A9P6EA25</accession>
<keyword evidence="4" id="KW-1185">Reference proteome</keyword>
<organism evidence="3 4">
    <name type="scientific">Crepidotus variabilis</name>
    <dbReference type="NCBI Taxonomy" id="179855"/>
    <lineage>
        <taxon>Eukaryota</taxon>
        <taxon>Fungi</taxon>
        <taxon>Dikarya</taxon>
        <taxon>Basidiomycota</taxon>
        <taxon>Agaricomycotina</taxon>
        <taxon>Agaricomycetes</taxon>
        <taxon>Agaricomycetidae</taxon>
        <taxon>Agaricales</taxon>
        <taxon>Agaricineae</taxon>
        <taxon>Crepidotaceae</taxon>
        <taxon>Crepidotus</taxon>
    </lineage>
</organism>
<dbReference type="InterPro" id="IPR046496">
    <property type="entry name" value="DUF6589"/>
</dbReference>
<dbReference type="Proteomes" id="UP000807306">
    <property type="component" value="Unassembled WGS sequence"/>
</dbReference>
<name>A0A9P6EA25_9AGAR</name>
<gene>
    <name evidence="3" type="ORF">CPB83DRAFT_796698</name>
</gene>
<feature type="domain" description="DUF6589" evidence="2">
    <location>
        <begin position="262"/>
        <end position="699"/>
    </location>
</feature>
<proteinExistence type="predicted"/>
<evidence type="ECO:0000313" key="3">
    <source>
        <dbReference type="EMBL" id="KAF9525192.1"/>
    </source>
</evidence>